<gene>
    <name evidence="3" type="ORF">GXP69_00780</name>
</gene>
<evidence type="ECO:0000256" key="1">
    <source>
        <dbReference type="SAM" id="MobiDB-lite"/>
    </source>
</evidence>
<accession>A0A6B3LRT6</accession>
<evidence type="ECO:0000259" key="2">
    <source>
        <dbReference type="Pfam" id="PF13628"/>
    </source>
</evidence>
<dbReference type="Gene3D" id="1.20.1260.10">
    <property type="match status" value="1"/>
</dbReference>
<dbReference type="Proteomes" id="UP000474777">
    <property type="component" value="Unassembled WGS sequence"/>
</dbReference>
<dbReference type="RefSeq" id="WP_163911059.1">
    <property type="nucleotide sequence ID" value="NZ_JAAGWD010000001.1"/>
</dbReference>
<reference evidence="3 4" key="1">
    <citation type="submission" date="2020-02" db="EMBL/GenBank/DDBJ databases">
        <authorList>
            <person name="Kim M.K."/>
        </authorList>
    </citation>
    <scope>NUCLEOTIDE SEQUENCE [LARGE SCALE GENOMIC DNA]</scope>
    <source>
        <strain evidence="3 4">BT327</strain>
    </source>
</reference>
<dbReference type="PANTHER" id="PTHR38593">
    <property type="entry name" value="BLR2558 PROTEIN"/>
    <property type="match status" value="1"/>
</dbReference>
<sequence length="192" mass="21481">MKKITSTGLIALALLFGFSCNQKKEPVEEAQEANERAFEDTPQEETKDDLSEFMTKAASGGMMEVELGKLAQQKGQHADVKNFGQMMVTDHTKANDELKALAAAKGIMLPDSMGSDHMDHVRNLRDKTGADFDKAYMNLMVDDHKDDIDEFEEAARDLHDADAKAFASKTLPVLQKHHERAKQIKDMLDKQK</sequence>
<dbReference type="PROSITE" id="PS51257">
    <property type="entry name" value="PROKAR_LIPOPROTEIN"/>
    <property type="match status" value="1"/>
</dbReference>
<evidence type="ECO:0000313" key="3">
    <source>
        <dbReference type="EMBL" id="NEM96214.1"/>
    </source>
</evidence>
<comment type="caution">
    <text evidence="3">The sequence shown here is derived from an EMBL/GenBank/DDBJ whole genome shotgun (WGS) entry which is preliminary data.</text>
</comment>
<keyword evidence="4" id="KW-1185">Reference proteome</keyword>
<dbReference type="Pfam" id="PF13628">
    <property type="entry name" value="DUF4142"/>
    <property type="match status" value="1"/>
</dbReference>
<dbReference type="InterPro" id="IPR012347">
    <property type="entry name" value="Ferritin-like"/>
</dbReference>
<dbReference type="PANTHER" id="PTHR38593:SF1">
    <property type="entry name" value="BLR2558 PROTEIN"/>
    <property type="match status" value="1"/>
</dbReference>
<dbReference type="InterPro" id="IPR025419">
    <property type="entry name" value="DUF4142"/>
</dbReference>
<feature type="domain" description="DUF4142" evidence="2">
    <location>
        <begin position="51"/>
        <end position="184"/>
    </location>
</feature>
<feature type="region of interest" description="Disordered" evidence="1">
    <location>
        <begin position="24"/>
        <end position="49"/>
    </location>
</feature>
<dbReference type="AlphaFoldDB" id="A0A6B3LRT6"/>
<evidence type="ECO:0000313" key="4">
    <source>
        <dbReference type="Proteomes" id="UP000474777"/>
    </source>
</evidence>
<name>A0A6B3LRT6_9BACT</name>
<protein>
    <submittedName>
        <fullName evidence="3">DUF4142 domain-containing protein</fullName>
    </submittedName>
</protein>
<proteinExistence type="predicted"/>
<dbReference type="EMBL" id="JAAGWD010000001">
    <property type="protein sequence ID" value="NEM96214.1"/>
    <property type="molecule type" value="Genomic_DNA"/>
</dbReference>
<organism evidence="3 4">
    <name type="scientific">Pontibacter burrus</name>
    <dbReference type="NCBI Taxonomy" id="2704466"/>
    <lineage>
        <taxon>Bacteria</taxon>
        <taxon>Pseudomonadati</taxon>
        <taxon>Bacteroidota</taxon>
        <taxon>Cytophagia</taxon>
        <taxon>Cytophagales</taxon>
        <taxon>Hymenobacteraceae</taxon>
        <taxon>Pontibacter</taxon>
    </lineage>
</organism>